<dbReference type="SUPFAM" id="SSF51556">
    <property type="entry name" value="Metallo-dependent hydrolases"/>
    <property type="match status" value="2"/>
</dbReference>
<feature type="compositionally biased region" description="Polar residues" evidence="1">
    <location>
        <begin position="410"/>
        <end position="420"/>
    </location>
</feature>
<dbReference type="Gene3D" id="2.30.40.10">
    <property type="entry name" value="Urease, subunit C, domain 1"/>
    <property type="match status" value="2"/>
</dbReference>
<feature type="compositionally biased region" description="Low complexity" evidence="1">
    <location>
        <begin position="386"/>
        <end position="395"/>
    </location>
</feature>
<dbReference type="AlphaFoldDB" id="A0A4Y9YUZ8"/>
<sequence length="633" mass="67645">MQIPRATADSPPLPPPVTPASAIQPMHPAPVSEHRKPNSRPVLIARLDGADSKLNTSAPTTNSESEPDALVRIYGARLFDPESLAFVPHPVVTVHPASGLIVDVHTYDPAGIYIAADANTVDLREKTLLPGFVDAHVHSGQREDKVLTRASVFLHPYSETPWDDQLTKEHLAERTVRATVHARRTLQAGFTTVRGAGDADIALRACLSGRDALIPGPRYFCANRAIVATGSYGPRSGVNLGVEGVDGVTGAEVADGVDGCVRAVRRQIGAGADWIKLGPSGCFFEQTLTRTSDPNACCATPAVRHRCFNPNLPRAPACARSHVQFYAGMYVSCRGTCCEGSDSEAFITVPYHPITNLRYPPPCSAAHNLRTVVIMHMCGHQTTASAPARSRQTQPRPAPPSARSLRPRQTRSSAPRTSTGVRVAAHASHRDTIATIARQGVDTVEHGFDLAATASAHATAGKTIKALLGDAVWVPTLSAFYTSGANWERAAATFRAALAEGLDAIAVGGDTGVFAHGDNALEMRLMVQLGADWRRVLRWATLGGWRAVRSVAWEGPQGLARVERVGEMREDRRVVGDNEVPFGVIKRGWAADIVASAGDLEGNFEGAVGRDSIVFVMKAGKVYKKDGKEVVDP</sequence>
<feature type="domain" description="Amidohydrolase-related" evidence="2">
    <location>
        <begin position="127"/>
        <end position="292"/>
    </location>
</feature>
<dbReference type="STRING" id="205917.A0A4Y9YUZ8"/>
<protein>
    <recommendedName>
        <fullName evidence="2">Amidohydrolase-related domain-containing protein</fullName>
    </recommendedName>
</protein>
<dbReference type="GO" id="GO:0016810">
    <property type="term" value="F:hydrolase activity, acting on carbon-nitrogen (but not peptide) bonds"/>
    <property type="evidence" value="ECO:0007669"/>
    <property type="project" value="InterPro"/>
</dbReference>
<proteinExistence type="predicted"/>
<gene>
    <name evidence="3" type="ORF">EVG20_g4682</name>
</gene>
<dbReference type="InterPro" id="IPR051781">
    <property type="entry name" value="Metallo-dep_Hydrolase"/>
</dbReference>
<dbReference type="SUPFAM" id="SSF51338">
    <property type="entry name" value="Composite domain of metallo-dependent hydrolases"/>
    <property type="match status" value="1"/>
</dbReference>
<dbReference type="InterPro" id="IPR011059">
    <property type="entry name" value="Metal-dep_hydrolase_composite"/>
</dbReference>
<feature type="region of interest" description="Disordered" evidence="1">
    <location>
        <begin position="1"/>
        <end position="40"/>
    </location>
</feature>
<dbReference type="PANTHER" id="PTHR43135:SF3">
    <property type="entry name" value="ALPHA-D-RIBOSE 1-METHYLPHOSPHONATE 5-TRIPHOSPHATE DIPHOSPHATASE"/>
    <property type="match status" value="1"/>
</dbReference>
<evidence type="ECO:0000313" key="3">
    <source>
        <dbReference type="EMBL" id="TFY66406.1"/>
    </source>
</evidence>
<dbReference type="Gene3D" id="3.20.20.140">
    <property type="entry name" value="Metal-dependent hydrolases"/>
    <property type="match status" value="2"/>
</dbReference>
<evidence type="ECO:0000259" key="2">
    <source>
        <dbReference type="Pfam" id="PF01979"/>
    </source>
</evidence>
<feature type="compositionally biased region" description="Low complexity" evidence="1">
    <location>
        <begin position="1"/>
        <end position="10"/>
    </location>
</feature>
<feature type="region of interest" description="Disordered" evidence="1">
    <location>
        <begin position="383"/>
        <end position="422"/>
    </location>
</feature>
<accession>A0A4Y9YUZ8</accession>
<dbReference type="PANTHER" id="PTHR43135">
    <property type="entry name" value="ALPHA-D-RIBOSE 1-METHYLPHOSPHONATE 5-TRIPHOSPHATE DIPHOSPHATASE"/>
    <property type="match status" value="1"/>
</dbReference>
<dbReference type="OrthoDB" id="5595695at2759"/>
<dbReference type="EMBL" id="SEOQ01000250">
    <property type="protein sequence ID" value="TFY66406.1"/>
    <property type="molecule type" value="Genomic_DNA"/>
</dbReference>
<evidence type="ECO:0000256" key="1">
    <source>
        <dbReference type="SAM" id="MobiDB-lite"/>
    </source>
</evidence>
<dbReference type="InterPro" id="IPR006680">
    <property type="entry name" value="Amidohydro-rel"/>
</dbReference>
<keyword evidence="4" id="KW-1185">Reference proteome</keyword>
<dbReference type="InterPro" id="IPR032466">
    <property type="entry name" value="Metal_Hydrolase"/>
</dbReference>
<organism evidence="3 4">
    <name type="scientific">Dentipellis fragilis</name>
    <dbReference type="NCBI Taxonomy" id="205917"/>
    <lineage>
        <taxon>Eukaryota</taxon>
        <taxon>Fungi</taxon>
        <taxon>Dikarya</taxon>
        <taxon>Basidiomycota</taxon>
        <taxon>Agaricomycotina</taxon>
        <taxon>Agaricomycetes</taxon>
        <taxon>Russulales</taxon>
        <taxon>Hericiaceae</taxon>
        <taxon>Dentipellis</taxon>
    </lineage>
</organism>
<reference evidence="3 4" key="1">
    <citation type="submission" date="2019-02" db="EMBL/GenBank/DDBJ databases">
        <title>Genome sequencing of the rare red list fungi Dentipellis fragilis.</title>
        <authorList>
            <person name="Buettner E."/>
            <person name="Kellner H."/>
        </authorList>
    </citation>
    <scope>NUCLEOTIDE SEQUENCE [LARGE SCALE GENOMIC DNA]</scope>
    <source>
        <strain evidence="3 4">DSM 105465</strain>
    </source>
</reference>
<name>A0A4Y9YUZ8_9AGAM</name>
<dbReference type="Proteomes" id="UP000298327">
    <property type="component" value="Unassembled WGS sequence"/>
</dbReference>
<comment type="caution">
    <text evidence="3">The sequence shown here is derived from an EMBL/GenBank/DDBJ whole genome shotgun (WGS) entry which is preliminary data.</text>
</comment>
<evidence type="ECO:0000313" key="4">
    <source>
        <dbReference type="Proteomes" id="UP000298327"/>
    </source>
</evidence>
<dbReference type="Pfam" id="PF01979">
    <property type="entry name" value="Amidohydro_1"/>
    <property type="match status" value="1"/>
</dbReference>